<feature type="compositionally biased region" description="Basic residues" evidence="4">
    <location>
        <begin position="560"/>
        <end position="572"/>
    </location>
</feature>
<dbReference type="SUPFAM" id="SSF53067">
    <property type="entry name" value="Actin-like ATPase domain"/>
    <property type="match status" value="2"/>
</dbReference>
<feature type="compositionally biased region" description="Basic residues" evidence="4">
    <location>
        <begin position="612"/>
        <end position="629"/>
    </location>
</feature>
<dbReference type="SUPFAM" id="SSF100920">
    <property type="entry name" value="Heat shock protein 70kD (HSP70), peptide-binding domain"/>
    <property type="match status" value="1"/>
</dbReference>
<dbReference type="CDD" id="cd24029">
    <property type="entry name" value="ASKHA_NBD_HSP70_DnaK_HscA_HscC"/>
    <property type="match status" value="1"/>
</dbReference>
<dbReference type="GO" id="GO:0140662">
    <property type="term" value="F:ATP-dependent protein folding chaperone"/>
    <property type="evidence" value="ECO:0007669"/>
    <property type="project" value="InterPro"/>
</dbReference>
<comment type="similarity">
    <text evidence="1">Belongs to the heat shock protein 70 family.</text>
</comment>
<dbReference type="GO" id="GO:0005524">
    <property type="term" value="F:ATP binding"/>
    <property type="evidence" value="ECO:0007669"/>
    <property type="project" value="UniProtKB-KW"/>
</dbReference>
<dbReference type="PRINTS" id="PR00301">
    <property type="entry name" value="HEATSHOCK70"/>
</dbReference>
<sequence length="646" mass="71136">MKKVEVKKVEVKKVLVRCFLSAYNTLSCIVSTTCLYESRKIMLTTHAVGIDLGTTYSCISYLNEHGEPVTLPNQEGELSTPSVVMIDDGMPIVGTEALRNAILFPEKVIQNSKRLIGDPKPQWKIEGKPYTPVDVSSFILKKLIAAAQERIGAIEQAVITVPAQFSDAQRHAVIDAGNRAGLQKVDIINEPVAAALCHVLGSEGMWFTELAGEQRILVYDLGGGTFDLSLVSYKKNEVRVIASSGDLHLGGIDWNRALLNHVSKLFSKELNEDPREDPSSYQALANEVELTKRSLSVRPKAALTCQHEGHRKSYQIELAQFEKLSKSLVERTAEITKKMLKDKKIGWAHVDVVLLTGGASRMPMIRNKMKKLSGRTLNTSLSPDQSIAHGATYFAGMLLTNNKFAKSILNKQASERLAKIKQKSVNARALGILARDPETNRRVAHYLIPENTSLPVAATKKFGTVVKSQKRVHLQIVESGLSNEDDFVKLGDCIIENLPPDAPEGSEIAVKIFYDDQAKVNVSALDVRSGRHATSVIIRAENMVPQLASDQHPDTEVKLKKQPKPKKAKPARKSLAPAQRQKIEKANQPIPLCNDCGAPLTNKGTCPSCGPQKKKVSPKKKASQKKKPQKSTNIGEDEFWETVDVE</sequence>
<evidence type="ECO:0000256" key="1">
    <source>
        <dbReference type="ARBA" id="ARBA00007381"/>
    </source>
</evidence>
<dbReference type="InterPro" id="IPR029047">
    <property type="entry name" value="HSP70_peptide-bd_sf"/>
</dbReference>
<dbReference type="InterPro" id="IPR043129">
    <property type="entry name" value="ATPase_NBD"/>
</dbReference>
<dbReference type="PANTHER" id="PTHR19375">
    <property type="entry name" value="HEAT SHOCK PROTEIN 70KDA"/>
    <property type="match status" value="1"/>
</dbReference>
<keyword evidence="3" id="KW-0067">ATP-binding</keyword>
<dbReference type="PROSITE" id="PS00329">
    <property type="entry name" value="HSP70_2"/>
    <property type="match status" value="1"/>
</dbReference>
<dbReference type="FunFam" id="3.30.420.40:FF:000545">
    <property type="entry name" value="Endoplasmic reticulum chaperone BiP"/>
    <property type="match status" value="1"/>
</dbReference>
<accession>A0A3B1E8H4</accession>
<dbReference type="EMBL" id="UOGL01000535">
    <property type="protein sequence ID" value="VAX41357.1"/>
    <property type="molecule type" value="Genomic_DNA"/>
</dbReference>
<feature type="region of interest" description="Disordered" evidence="4">
    <location>
        <begin position="545"/>
        <end position="646"/>
    </location>
</feature>
<dbReference type="InterPro" id="IPR013126">
    <property type="entry name" value="Hsp_70_fam"/>
</dbReference>
<dbReference type="AlphaFoldDB" id="A0A3B1E8H4"/>
<gene>
    <name evidence="5" type="ORF">MNBD_PLANCTO02-503</name>
</gene>
<protein>
    <submittedName>
        <fullName evidence="5">DnaK-like protein</fullName>
    </submittedName>
</protein>
<dbReference type="Gene3D" id="3.90.640.10">
    <property type="entry name" value="Actin, Chain A, domain 4"/>
    <property type="match status" value="1"/>
</dbReference>
<feature type="compositionally biased region" description="Acidic residues" evidence="4">
    <location>
        <begin position="635"/>
        <end position="646"/>
    </location>
</feature>
<dbReference type="Gene3D" id="3.30.420.40">
    <property type="match status" value="2"/>
</dbReference>
<keyword evidence="2" id="KW-0547">Nucleotide-binding</keyword>
<organism evidence="5">
    <name type="scientific">hydrothermal vent metagenome</name>
    <dbReference type="NCBI Taxonomy" id="652676"/>
    <lineage>
        <taxon>unclassified sequences</taxon>
        <taxon>metagenomes</taxon>
        <taxon>ecological metagenomes</taxon>
    </lineage>
</organism>
<dbReference type="Pfam" id="PF00012">
    <property type="entry name" value="HSP70"/>
    <property type="match status" value="1"/>
</dbReference>
<evidence type="ECO:0000256" key="2">
    <source>
        <dbReference type="ARBA" id="ARBA00022741"/>
    </source>
</evidence>
<name>A0A3B1E8H4_9ZZZZ</name>
<evidence type="ECO:0000313" key="5">
    <source>
        <dbReference type="EMBL" id="VAX41357.1"/>
    </source>
</evidence>
<proteinExistence type="inferred from homology"/>
<dbReference type="Gene3D" id="2.60.34.10">
    <property type="entry name" value="Substrate Binding Domain Of DNAk, Chain A, domain 1"/>
    <property type="match status" value="1"/>
</dbReference>
<evidence type="ECO:0000256" key="4">
    <source>
        <dbReference type="SAM" id="MobiDB-lite"/>
    </source>
</evidence>
<dbReference type="InterPro" id="IPR018181">
    <property type="entry name" value="Heat_shock_70_CS"/>
</dbReference>
<evidence type="ECO:0000256" key="3">
    <source>
        <dbReference type="ARBA" id="ARBA00022840"/>
    </source>
</evidence>
<reference evidence="5" key="1">
    <citation type="submission" date="2018-06" db="EMBL/GenBank/DDBJ databases">
        <authorList>
            <person name="Zhirakovskaya E."/>
        </authorList>
    </citation>
    <scope>NUCLEOTIDE SEQUENCE</scope>
</reference>
<dbReference type="PROSITE" id="PS00297">
    <property type="entry name" value="HSP70_1"/>
    <property type="match status" value="1"/>
</dbReference>